<dbReference type="AlphaFoldDB" id="A0A1B6NVH3"/>
<reference evidence="2" key="1">
    <citation type="submission" date="2013-11" db="EMBL/GenBank/DDBJ databases">
        <title>Microbial diversity, functional groups and degradation webs in Northern and Southern Mediterranean and Red Sea marine crude oil polluted sites.</title>
        <authorList>
            <person name="Daffonchio D."/>
            <person name="Mapelli F."/>
            <person name="Ferrer M."/>
            <person name="Richter M."/>
            <person name="Cherif A."/>
            <person name="Malkawi H.I."/>
            <person name="Yakimov M.M."/>
            <person name="Abdel-Fattah Y.R."/>
            <person name="Blaghen M."/>
            <person name="Golyshin P.N."/>
            <person name="Kalogerakis N."/>
            <person name="Boon N."/>
            <person name="Magagnini M."/>
            <person name="Fava F."/>
        </authorList>
    </citation>
    <scope>NUCLEOTIDE SEQUENCE</scope>
</reference>
<evidence type="ECO:0000313" key="2">
    <source>
        <dbReference type="EMBL" id="KTF07358.1"/>
    </source>
</evidence>
<dbReference type="EMBL" id="AYSL01000595">
    <property type="protein sequence ID" value="KTF07358.1"/>
    <property type="molecule type" value="Genomic_DNA"/>
</dbReference>
<sequence>MMNIGWSNSTGSWFSTKIALTTPALSASIWFIIFIASTIQSVSPTFTC</sequence>
<keyword evidence="1" id="KW-0472">Membrane</keyword>
<gene>
    <name evidence="2" type="ORF">MGSAQ_001147</name>
</gene>
<keyword evidence="1" id="KW-0812">Transmembrane</keyword>
<comment type="caution">
    <text evidence="2">The sequence shown here is derived from an EMBL/GenBank/DDBJ whole genome shotgun (WGS) entry which is preliminary data.</text>
</comment>
<proteinExistence type="predicted"/>
<keyword evidence="1" id="KW-1133">Transmembrane helix</keyword>
<feature type="transmembrane region" description="Helical" evidence="1">
    <location>
        <begin position="20"/>
        <end position="39"/>
    </location>
</feature>
<evidence type="ECO:0000256" key="1">
    <source>
        <dbReference type="SAM" id="Phobius"/>
    </source>
</evidence>
<accession>A0A1B6NVH3</accession>
<name>A0A1B6NVH3_9ZZZZ</name>
<protein>
    <submittedName>
        <fullName evidence="2">Secreted protein</fullName>
    </submittedName>
</protein>
<organism evidence="2">
    <name type="scientific">marine sediment metagenome</name>
    <dbReference type="NCBI Taxonomy" id="412755"/>
    <lineage>
        <taxon>unclassified sequences</taxon>
        <taxon>metagenomes</taxon>
        <taxon>ecological metagenomes</taxon>
    </lineage>
</organism>